<dbReference type="OrthoDB" id="10372206at2759"/>
<protein>
    <submittedName>
        <fullName evidence="2">Uncharacterized protein</fullName>
    </submittedName>
</protein>
<comment type="caution">
    <text evidence="2">The sequence shown here is derived from an EMBL/GenBank/DDBJ whole genome shotgun (WGS) entry which is preliminary data.</text>
</comment>
<dbReference type="HOGENOM" id="CLU_2251797_0_0_1"/>
<feature type="compositionally biased region" description="Basic and acidic residues" evidence="1">
    <location>
        <begin position="39"/>
        <end position="51"/>
    </location>
</feature>
<gene>
    <name evidence="2" type="ORF">SPBR_05397</name>
</gene>
<evidence type="ECO:0000313" key="2">
    <source>
        <dbReference type="EMBL" id="KIH87148.1"/>
    </source>
</evidence>
<keyword evidence="3" id="KW-1185">Reference proteome</keyword>
<dbReference type="GeneID" id="63678595"/>
<dbReference type="RefSeq" id="XP_040615158.1">
    <property type="nucleotide sequence ID" value="XM_040763674.1"/>
</dbReference>
<proteinExistence type="predicted"/>
<name>A0A0C2F7Z7_9PEZI</name>
<accession>A0A0C2F7Z7</accession>
<dbReference type="EMBL" id="AWTV01000010">
    <property type="protein sequence ID" value="KIH87148.1"/>
    <property type="molecule type" value="Genomic_DNA"/>
</dbReference>
<evidence type="ECO:0000313" key="3">
    <source>
        <dbReference type="Proteomes" id="UP000031575"/>
    </source>
</evidence>
<dbReference type="AlphaFoldDB" id="A0A0C2F7Z7"/>
<sequence length="104" mass="11318">MDSPLKDSASWDDVFAATMTTMYSRPVCLDSCAGDQNDNSDKREASVDHAAKRTQAGRWTMTPTVRTCPVGQMQLPGRAPVTEATRFKQYGGGHGCFSRNATNV</sequence>
<reference evidence="2 3" key="1">
    <citation type="journal article" date="2014" name="BMC Genomics">
        <title>Comparative genomics of the major fungal agents of human and animal Sporotrichosis: Sporothrix schenckii and Sporothrix brasiliensis.</title>
        <authorList>
            <person name="Teixeira M.M."/>
            <person name="de Almeida L.G."/>
            <person name="Kubitschek-Barreira P."/>
            <person name="Alves F.L."/>
            <person name="Kioshima E.S."/>
            <person name="Abadio A.K."/>
            <person name="Fernandes L."/>
            <person name="Derengowski L.S."/>
            <person name="Ferreira K.S."/>
            <person name="Souza R.C."/>
            <person name="Ruiz J.C."/>
            <person name="de Andrade N.C."/>
            <person name="Paes H.C."/>
            <person name="Nicola A.M."/>
            <person name="Albuquerque P."/>
            <person name="Gerber A.L."/>
            <person name="Martins V.P."/>
            <person name="Peconick L.D."/>
            <person name="Neto A.V."/>
            <person name="Chaucanez C.B."/>
            <person name="Silva P.A."/>
            <person name="Cunha O.L."/>
            <person name="de Oliveira F.F."/>
            <person name="dos Santos T.C."/>
            <person name="Barros A.L."/>
            <person name="Soares M.A."/>
            <person name="de Oliveira L.M."/>
            <person name="Marini M.M."/>
            <person name="Villalobos-Duno H."/>
            <person name="Cunha M.M."/>
            <person name="de Hoog S."/>
            <person name="da Silveira J.F."/>
            <person name="Henrissat B."/>
            <person name="Nino-Vega G.A."/>
            <person name="Cisalpino P.S."/>
            <person name="Mora-Montes H.M."/>
            <person name="Almeida S.R."/>
            <person name="Stajich J.E."/>
            <person name="Lopes-Bezerra L.M."/>
            <person name="Vasconcelos A.T."/>
            <person name="Felipe M.S."/>
        </authorList>
    </citation>
    <scope>NUCLEOTIDE SEQUENCE [LARGE SCALE GENOMIC DNA]</scope>
    <source>
        <strain evidence="2 3">5110</strain>
    </source>
</reference>
<feature type="region of interest" description="Disordered" evidence="1">
    <location>
        <begin position="33"/>
        <end position="54"/>
    </location>
</feature>
<organism evidence="2 3">
    <name type="scientific">Sporothrix brasiliensis 5110</name>
    <dbReference type="NCBI Taxonomy" id="1398154"/>
    <lineage>
        <taxon>Eukaryota</taxon>
        <taxon>Fungi</taxon>
        <taxon>Dikarya</taxon>
        <taxon>Ascomycota</taxon>
        <taxon>Pezizomycotina</taxon>
        <taxon>Sordariomycetes</taxon>
        <taxon>Sordariomycetidae</taxon>
        <taxon>Ophiostomatales</taxon>
        <taxon>Ophiostomataceae</taxon>
        <taxon>Sporothrix</taxon>
    </lineage>
</organism>
<dbReference type="Proteomes" id="UP000031575">
    <property type="component" value="Unassembled WGS sequence"/>
</dbReference>
<evidence type="ECO:0000256" key="1">
    <source>
        <dbReference type="SAM" id="MobiDB-lite"/>
    </source>
</evidence>
<dbReference type="VEuPathDB" id="FungiDB:SPBR_05397"/>